<organism evidence="2 3">
    <name type="scientific">Cladobotryum mycophilum</name>
    <dbReference type="NCBI Taxonomy" id="491253"/>
    <lineage>
        <taxon>Eukaryota</taxon>
        <taxon>Fungi</taxon>
        <taxon>Dikarya</taxon>
        <taxon>Ascomycota</taxon>
        <taxon>Pezizomycotina</taxon>
        <taxon>Sordariomycetes</taxon>
        <taxon>Hypocreomycetidae</taxon>
        <taxon>Hypocreales</taxon>
        <taxon>Hypocreaceae</taxon>
        <taxon>Cladobotryum</taxon>
    </lineage>
</organism>
<protein>
    <recommendedName>
        <fullName evidence="1">PRISE-like Rossmann-fold domain-containing protein</fullName>
    </recommendedName>
</protein>
<gene>
    <name evidence="2" type="ORF">PT974_02999</name>
</gene>
<evidence type="ECO:0000259" key="1">
    <source>
        <dbReference type="Pfam" id="PF22917"/>
    </source>
</evidence>
<evidence type="ECO:0000313" key="2">
    <source>
        <dbReference type="EMBL" id="KAK5997635.1"/>
    </source>
</evidence>
<proteinExistence type="predicted"/>
<reference evidence="2 3" key="1">
    <citation type="submission" date="2024-01" db="EMBL/GenBank/DDBJ databases">
        <title>Complete genome of Cladobotryum mycophilum ATHUM6906.</title>
        <authorList>
            <person name="Christinaki A.C."/>
            <person name="Myridakis A.I."/>
            <person name="Kouvelis V.N."/>
        </authorList>
    </citation>
    <scope>NUCLEOTIDE SEQUENCE [LARGE SCALE GENOMIC DNA]</scope>
    <source>
        <strain evidence="2 3">ATHUM6906</strain>
    </source>
</reference>
<dbReference type="Gene3D" id="3.40.50.720">
    <property type="entry name" value="NAD(P)-binding Rossmann-like Domain"/>
    <property type="match status" value="1"/>
</dbReference>
<keyword evidence="3" id="KW-1185">Reference proteome</keyword>
<dbReference type="CDD" id="cd08948">
    <property type="entry name" value="5beta-POR_like_SDR_a"/>
    <property type="match status" value="1"/>
</dbReference>
<dbReference type="PANTHER" id="PTHR32487:SF0">
    <property type="entry name" value="3-OXO-DELTA(4,5)-STEROID 5-BETA-REDUCTASE"/>
    <property type="match status" value="1"/>
</dbReference>
<name>A0ABR0T0V1_9HYPO</name>
<accession>A0ABR0T0V1</accession>
<evidence type="ECO:0000313" key="3">
    <source>
        <dbReference type="Proteomes" id="UP001338125"/>
    </source>
</evidence>
<dbReference type="PANTHER" id="PTHR32487">
    <property type="entry name" value="3-OXO-DELTA(4,5)-STEROID 5-BETA-REDUCTASE"/>
    <property type="match status" value="1"/>
</dbReference>
<dbReference type="InterPro" id="IPR055222">
    <property type="entry name" value="PRISE-like_Rossmann-fold"/>
</dbReference>
<dbReference type="Pfam" id="PF22917">
    <property type="entry name" value="PRISE"/>
    <property type="match status" value="1"/>
</dbReference>
<dbReference type="InterPro" id="IPR036291">
    <property type="entry name" value="NAD(P)-bd_dom_sf"/>
</dbReference>
<feature type="domain" description="PRISE-like Rossmann-fold" evidence="1">
    <location>
        <begin position="4"/>
        <end position="375"/>
    </location>
</feature>
<dbReference type="SUPFAM" id="SSF51735">
    <property type="entry name" value="NAD(P)-binding Rossmann-fold domains"/>
    <property type="match status" value="1"/>
</dbReference>
<sequence>MPSAIVVGATGILGRAIVSELSKAPETWNQIYALSRSKKGDYPPHVVHANLDLAASAEDIASVLKEMPAAYVFFAAYMQQDTEEEQTRVNGDLLDAFLRALEINGVPNLKRFILVTGAKQYGVQHGRVKLPMIETDPWLPEPPYEPNFYYRQQRSVHAFCEKNDVEWVVTYPSIVIGFAEGNFMDFGSALAIYAAVHKEVGTELPFPGGEAAYTRLGTFTGSALHAQFCAWAALEPRAGNQAFNVANGDTESWQNLWPRVAKRFGLKVPADQFSPARLNAEASSSRIEQRIELTRWAQTTGVRQAWQGLVDREGLANPHALEKATWDFIGHFLGIDFDMILSMSKARELGWTGYIDTWRNFENLFDELEAKKILPKTT</sequence>
<dbReference type="EMBL" id="JAVFKD010000002">
    <property type="protein sequence ID" value="KAK5997635.1"/>
    <property type="molecule type" value="Genomic_DNA"/>
</dbReference>
<comment type="caution">
    <text evidence="2">The sequence shown here is derived from an EMBL/GenBank/DDBJ whole genome shotgun (WGS) entry which is preliminary data.</text>
</comment>
<dbReference type="Proteomes" id="UP001338125">
    <property type="component" value="Unassembled WGS sequence"/>
</dbReference>